<accession>A0A1F6TD34</accession>
<evidence type="ECO:0000256" key="7">
    <source>
        <dbReference type="SAM" id="MobiDB-lite"/>
    </source>
</evidence>
<dbReference type="Proteomes" id="UP000177925">
    <property type="component" value="Unassembled WGS sequence"/>
</dbReference>
<evidence type="ECO:0000313" key="10">
    <source>
        <dbReference type="Proteomes" id="UP000177925"/>
    </source>
</evidence>
<evidence type="ECO:0000259" key="8">
    <source>
        <dbReference type="Pfam" id="PF01555"/>
    </source>
</evidence>
<evidence type="ECO:0000256" key="1">
    <source>
        <dbReference type="ARBA" id="ARBA00006594"/>
    </source>
</evidence>
<dbReference type="PROSITE" id="PS00092">
    <property type="entry name" value="N6_MTASE"/>
    <property type="match status" value="1"/>
</dbReference>
<comment type="caution">
    <text evidence="9">The sequence shown here is derived from an EMBL/GenBank/DDBJ whole genome shotgun (WGS) entry which is preliminary data.</text>
</comment>
<evidence type="ECO:0000256" key="5">
    <source>
        <dbReference type="ARBA" id="ARBA00022691"/>
    </source>
</evidence>
<proteinExistence type="inferred from homology"/>
<protein>
    <recommendedName>
        <fullName evidence="2">site-specific DNA-methyltransferase (adenine-specific)</fullName>
        <ecNumber evidence="2">2.1.1.72</ecNumber>
    </recommendedName>
</protein>
<dbReference type="GO" id="GO:0032259">
    <property type="term" value="P:methylation"/>
    <property type="evidence" value="ECO:0007669"/>
    <property type="project" value="UniProtKB-KW"/>
</dbReference>
<feature type="domain" description="DNA methylase N-4/N-6" evidence="8">
    <location>
        <begin position="122"/>
        <end position="442"/>
    </location>
</feature>
<dbReference type="GO" id="GO:0008170">
    <property type="term" value="F:N-methyltransferase activity"/>
    <property type="evidence" value="ECO:0007669"/>
    <property type="project" value="InterPro"/>
</dbReference>
<keyword evidence="3" id="KW-0489">Methyltransferase</keyword>
<reference evidence="9 10" key="1">
    <citation type="journal article" date="2016" name="Nat. Commun.">
        <title>Thousands of microbial genomes shed light on interconnected biogeochemical processes in an aquifer system.</title>
        <authorList>
            <person name="Anantharaman K."/>
            <person name="Brown C.T."/>
            <person name="Hug L.A."/>
            <person name="Sharon I."/>
            <person name="Castelle C.J."/>
            <person name="Probst A.J."/>
            <person name="Thomas B.C."/>
            <person name="Singh A."/>
            <person name="Wilkins M.J."/>
            <person name="Karaoz U."/>
            <person name="Brodie E.L."/>
            <person name="Williams K.H."/>
            <person name="Hubbard S.S."/>
            <person name="Banfield J.F."/>
        </authorList>
    </citation>
    <scope>NUCLEOTIDE SEQUENCE [LARGE SCALE GENOMIC DNA]</scope>
</reference>
<feature type="region of interest" description="Disordered" evidence="7">
    <location>
        <begin position="1"/>
        <end position="20"/>
    </location>
</feature>
<evidence type="ECO:0000256" key="2">
    <source>
        <dbReference type="ARBA" id="ARBA00011900"/>
    </source>
</evidence>
<name>A0A1F6TD34_9PROT</name>
<dbReference type="InterPro" id="IPR002295">
    <property type="entry name" value="N4/N6-MTase_EcoPI_Mod-like"/>
</dbReference>
<organism evidence="9 10">
    <name type="scientific">Candidatus Muproteobacteria bacterium RBG_16_64_11</name>
    <dbReference type="NCBI Taxonomy" id="1817758"/>
    <lineage>
        <taxon>Bacteria</taxon>
        <taxon>Pseudomonadati</taxon>
        <taxon>Pseudomonadota</taxon>
        <taxon>Candidatus Muproteobacteria</taxon>
    </lineage>
</organism>
<sequence length="650" mass="73470">MLEKGNPSVESEKPDIQSHHIADGKREELLRLFPEIRTEDGKIDFERLKRVLGETVDAGKERYGMNWPGKAECFKTIQMPSLGTLRPCPEESVNFDTSENLIIEGDNLEVLKLLQKSYLGKVKMIYIDPPYNTGNDFIYPDNYSESLQTYLEYTGQVDAEGRKFGTNTDADGRFHSKWLNMMYPRLYLARNLLRDDGIIFISIDDHEISNLRRACDEVFGEEGYKGTIVRTTGQTTGQDSGGLGASFDYVVVYSNHPEIELSGLPLDDNDLERYQKEDERGKYALWQLRKTGSNDRRTDRPNMFFAIKNPDREDVWPLGPTGYESRWRFDPKGYARLVADNFIVWKKRKKGDGEEWWPYVKTYLEGRTKRPSPLWDDLEGSKKASIDLRALLGGNVFSNPKPVGAVKRMLQVLPEPSTDCVVLDFFAGSGTTAHAVFDLNQQDGGNRKFILVQLPEPLDPIDKDQKTGADFCDSIGKPRNIAEITKERVRRVIKNLNDEDAGKLDLNGSQKQDRGFRVFKLAESNFKPWSADVPHDIAALAKQLELHVDHIRGGRIAADLLYEILLKSGFPITTPVETLMLAGKVVHSVAGGALFICLERELTLELIRAMAEKKPERVVCLDEGFAGNDQLKANAVQIFKTKGVTSFKTV</sequence>
<evidence type="ECO:0000256" key="6">
    <source>
        <dbReference type="ARBA" id="ARBA00047942"/>
    </source>
</evidence>
<keyword evidence="4" id="KW-0808">Transferase</keyword>
<dbReference type="Gene3D" id="3.40.50.150">
    <property type="entry name" value="Vaccinia Virus protein VP39"/>
    <property type="match status" value="1"/>
</dbReference>
<keyword evidence="5" id="KW-0949">S-adenosyl-L-methionine</keyword>
<comment type="similarity">
    <text evidence="1">Belongs to the N(4)/N(6)-methyltransferase family.</text>
</comment>
<dbReference type="AlphaFoldDB" id="A0A1F6TD34"/>
<dbReference type="STRING" id="1817758.A2150_03990"/>
<dbReference type="InterPro" id="IPR029063">
    <property type="entry name" value="SAM-dependent_MTases_sf"/>
</dbReference>
<dbReference type="GO" id="GO:0003677">
    <property type="term" value="F:DNA binding"/>
    <property type="evidence" value="ECO:0007669"/>
    <property type="project" value="InterPro"/>
</dbReference>
<evidence type="ECO:0000313" key="9">
    <source>
        <dbReference type="EMBL" id="OGI42979.1"/>
    </source>
</evidence>
<dbReference type="PRINTS" id="PR00506">
    <property type="entry name" value="D21N6MTFRASE"/>
</dbReference>
<dbReference type="InterPro" id="IPR002052">
    <property type="entry name" value="DNA_methylase_N6_adenine_CS"/>
</dbReference>
<dbReference type="PIRSF" id="PIRSF015855">
    <property type="entry name" value="TypeIII_Mtase_mKpnI"/>
    <property type="match status" value="1"/>
</dbReference>
<evidence type="ECO:0000256" key="4">
    <source>
        <dbReference type="ARBA" id="ARBA00022679"/>
    </source>
</evidence>
<feature type="compositionally biased region" description="Basic and acidic residues" evidence="7">
    <location>
        <begin position="10"/>
        <end position="20"/>
    </location>
</feature>
<dbReference type="GO" id="GO:0009007">
    <property type="term" value="F:site-specific DNA-methyltransferase (adenine-specific) activity"/>
    <property type="evidence" value="ECO:0007669"/>
    <property type="project" value="UniProtKB-EC"/>
</dbReference>
<dbReference type="EMBL" id="MFSS01000072">
    <property type="protein sequence ID" value="OGI42979.1"/>
    <property type="molecule type" value="Genomic_DNA"/>
</dbReference>
<dbReference type="SUPFAM" id="SSF53335">
    <property type="entry name" value="S-adenosyl-L-methionine-dependent methyltransferases"/>
    <property type="match status" value="1"/>
</dbReference>
<evidence type="ECO:0000256" key="3">
    <source>
        <dbReference type="ARBA" id="ARBA00022603"/>
    </source>
</evidence>
<dbReference type="Pfam" id="PF01555">
    <property type="entry name" value="N6_N4_Mtase"/>
    <property type="match status" value="1"/>
</dbReference>
<dbReference type="EC" id="2.1.1.72" evidence="2"/>
<comment type="catalytic activity">
    <reaction evidence="6">
        <text>a 2'-deoxyadenosine in DNA + S-adenosyl-L-methionine = an N(6)-methyl-2'-deoxyadenosine in DNA + S-adenosyl-L-homocysteine + H(+)</text>
        <dbReference type="Rhea" id="RHEA:15197"/>
        <dbReference type="Rhea" id="RHEA-COMP:12418"/>
        <dbReference type="Rhea" id="RHEA-COMP:12419"/>
        <dbReference type="ChEBI" id="CHEBI:15378"/>
        <dbReference type="ChEBI" id="CHEBI:57856"/>
        <dbReference type="ChEBI" id="CHEBI:59789"/>
        <dbReference type="ChEBI" id="CHEBI:90615"/>
        <dbReference type="ChEBI" id="CHEBI:90616"/>
        <dbReference type="EC" id="2.1.1.72"/>
    </reaction>
</comment>
<gene>
    <name evidence="9" type="ORF">A2150_03990</name>
</gene>
<dbReference type="InterPro" id="IPR002941">
    <property type="entry name" value="DNA_methylase_N4/N6"/>
</dbReference>